<sequence>MEAFALDLLSFAATKASPDNDNSGSKTAAELQPTCTFTADKSDIKNDRQNEDQEVPQSLDTSSASGSEDNQINPSSSTLSPQFPPSSSTLSTPPHQITTSTSSGLLALLNTASSLPPGPIFSEPLDSERTESILSQKLNSFPGRPRSYSMSDIPSNDDTEIPLLSLSRFSHIYNKNGHIGIYSPSERSALIAKHLMKKEKRCWRKKVRYGCRKNLADRRMRVKGRFVKREDDVGLMNEPAKKIKKERRHSVAF</sequence>
<protein>
    <recommendedName>
        <fullName evidence="4">CCT domain-containing protein</fullName>
    </recommendedName>
</protein>
<dbReference type="GO" id="GO:0005634">
    <property type="term" value="C:nucleus"/>
    <property type="evidence" value="ECO:0007669"/>
    <property type="project" value="UniProtKB-SubCell"/>
</dbReference>
<feature type="domain" description="CCT" evidence="4">
    <location>
        <begin position="187"/>
        <end position="229"/>
    </location>
</feature>
<feature type="compositionally biased region" description="Low complexity" evidence="3">
    <location>
        <begin position="74"/>
        <end position="100"/>
    </location>
</feature>
<organism evidence="5 6">
    <name type="scientific">Triparma laevis f. longispina</name>
    <dbReference type="NCBI Taxonomy" id="1714387"/>
    <lineage>
        <taxon>Eukaryota</taxon>
        <taxon>Sar</taxon>
        <taxon>Stramenopiles</taxon>
        <taxon>Ochrophyta</taxon>
        <taxon>Bolidophyceae</taxon>
        <taxon>Parmales</taxon>
        <taxon>Triparmaceae</taxon>
        <taxon>Triparma</taxon>
    </lineage>
</organism>
<dbReference type="EMBL" id="BRXW01000688">
    <property type="protein sequence ID" value="GMH74066.1"/>
    <property type="molecule type" value="Genomic_DNA"/>
</dbReference>
<evidence type="ECO:0000259" key="4">
    <source>
        <dbReference type="PROSITE" id="PS51017"/>
    </source>
</evidence>
<accession>A0A9W7AMX4</accession>
<gene>
    <name evidence="5" type="ORF">TrLO_g9758</name>
</gene>
<feature type="region of interest" description="Disordered" evidence="3">
    <location>
        <begin position="9"/>
        <end position="100"/>
    </location>
</feature>
<comment type="caution">
    <text evidence="5">The sequence shown here is derived from an EMBL/GenBank/DDBJ whole genome shotgun (WGS) entry which is preliminary data.</text>
</comment>
<reference evidence="6" key="1">
    <citation type="journal article" date="2023" name="Commun. Biol.">
        <title>Genome analysis of Parmales, the sister group of diatoms, reveals the evolutionary specialization of diatoms from phago-mixotrophs to photoautotrophs.</title>
        <authorList>
            <person name="Ban H."/>
            <person name="Sato S."/>
            <person name="Yoshikawa S."/>
            <person name="Yamada K."/>
            <person name="Nakamura Y."/>
            <person name="Ichinomiya M."/>
            <person name="Sato N."/>
            <person name="Blanc-Mathieu R."/>
            <person name="Endo H."/>
            <person name="Kuwata A."/>
            <person name="Ogata H."/>
        </authorList>
    </citation>
    <scope>NUCLEOTIDE SEQUENCE [LARGE SCALE GENOMIC DNA]</scope>
    <source>
        <strain evidence="6">NIES 3700</strain>
    </source>
</reference>
<proteinExistence type="predicted"/>
<dbReference type="AlphaFoldDB" id="A0A9W7AMX4"/>
<dbReference type="Pfam" id="PF06203">
    <property type="entry name" value="CCT"/>
    <property type="match status" value="1"/>
</dbReference>
<dbReference type="InterPro" id="IPR045281">
    <property type="entry name" value="CONSTANS-like"/>
</dbReference>
<keyword evidence="6" id="KW-1185">Reference proteome</keyword>
<dbReference type="PROSITE" id="PS51017">
    <property type="entry name" value="CCT"/>
    <property type="match status" value="1"/>
</dbReference>
<evidence type="ECO:0000256" key="1">
    <source>
        <dbReference type="ARBA" id="ARBA00004123"/>
    </source>
</evidence>
<feature type="compositionally biased region" description="Polar residues" evidence="3">
    <location>
        <begin position="17"/>
        <end position="26"/>
    </location>
</feature>
<name>A0A9W7AMX4_9STRA</name>
<dbReference type="InterPro" id="IPR010402">
    <property type="entry name" value="CCT_domain"/>
</dbReference>
<dbReference type="PANTHER" id="PTHR31319:SF77">
    <property type="entry name" value="ZINC FINGER PROTEIN CONSTANS-LIKE 4"/>
    <property type="match status" value="1"/>
</dbReference>
<evidence type="ECO:0000256" key="3">
    <source>
        <dbReference type="SAM" id="MobiDB-lite"/>
    </source>
</evidence>
<evidence type="ECO:0000313" key="5">
    <source>
        <dbReference type="EMBL" id="GMH74066.1"/>
    </source>
</evidence>
<dbReference type="Proteomes" id="UP001165122">
    <property type="component" value="Unassembled WGS sequence"/>
</dbReference>
<dbReference type="OrthoDB" id="153872at2759"/>
<evidence type="ECO:0000256" key="2">
    <source>
        <dbReference type="ARBA" id="ARBA00023242"/>
    </source>
</evidence>
<evidence type="ECO:0000313" key="6">
    <source>
        <dbReference type="Proteomes" id="UP001165122"/>
    </source>
</evidence>
<comment type="subcellular location">
    <subcellularLocation>
        <location evidence="1">Nucleus</location>
    </subcellularLocation>
</comment>
<dbReference type="PANTHER" id="PTHR31319">
    <property type="entry name" value="ZINC FINGER PROTEIN CONSTANS-LIKE 4"/>
    <property type="match status" value="1"/>
</dbReference>
<feature type="compositionally biased region" description="Polar residues" evidence="3">
    <location>
        <begin position="55"/>
        <end position="73"/>
    </location>
</feature>
<feature type="compositionally biased region" description="Basic and acidic residues" evidence="3">
    <location>
        <begin position="40"/>
        <end position="51"/>
    </location>
</feature>
<keyword evidence="2" id="KW-0539">Nucleus</keyword>